<dbReference type="VEuPathDB" id="FungiDB:AFUB_012560"/>
<dbReference type="PROSITE" id="PS51977">
    <property type="entry name" value="WGR"/>
    <property type="match status" value="1"/>
</dbReference>
<evidence type="ECO:0000259" key="3">
    <source>
        <dbReference type="PROSITE" id="PS51977"/>
    </source>
</evidence>
<dbReference type="Proteomes" id="UP000001699">
    <property type="component" value="Unassembled WGS sequence"/>
</dbReference>
<protein>
    <submittedName>
        <fullName evidence="4">BRCT domain protein</fullName>
    </submittedName>
</protein>
<dbReference type="Gene3D" id="3.40.50.10190">
    <property type="entry name" value="BRCT domain"/>
    <property type="match status" value="1"/>
</dbReference>
<gene>
    <name evidence="4" type="ORF">AFUB_012560</name>
</gene>
<dbReference type="AlphaFoldDB" id="B0XR94"/>
<evidence type="ECO:0000259" key="2">
    <source>
        <dbReference type="PROSITE" id="PS50172"/>
    </source>
</evidence>
<dbReference type="Pfam" id="PF00533">
    <property type="entry name" value="BRCT"/>
    <property type="match status" value="1"/>
</dbReference>
<feature type="compositionally biased region" description="Basic and acidic residues" evidence="1">
    <location>
        <begin position="140"/>
        <end position="153"/>
    </location>
</feature>
<dbReference type="InterPro" id="IPR036420">
    <property type="entry name" value="BRCT_dom_sf"/>
</dbReference>
<evidence type="ECO:0000313" key="4">
    <source>
        <dbReference type="EMBL" id="EDP56545.1"/>
    </source>
</evidence>
<keyword evidence="5" id="KW-1185">Reference proteome</keyword>
<dbReference type="HOGENOM" id="CLU_048607_1_0_1"/>
<dbReference type="EMBL" id="DS499594">
    <property type="protein sequence ID" value="EDP56545.1"/>
    <property type="molecule type" value="Genomic_DNA"/>
</dbReference>
<dbReference type="SUPFAM" id="SSF52113">
    <property type="entry name" value="BRCT domain"/>
    <property type="match status" value="1"/>
</dbReference>
<dbReference type="OrthoDB" id="342264at2759"/>
<dbReference type="SUPFAM" id="SSF142921">
    <property type="entry name" value="WGR domain-like"/>
    <property type="match status" value="1"/>
</dbReference>
<reference evidence="4 5" key="1">
    <citation type="journal article" date="2008" name="PLoS Genet.">
        <title>Genomic islands in the pathogenic filamentous fungus Aspergillus fumigatus.</title>
        <authorList>
            <person name="Fedorova N.D."/>
            <person name="Khaldi N."/>
            <person name="Joardar V.S."/>
            <person name="Maiti R."/>
            <person name="Amedeo P."/>
            <person name="Anderson M.J."/>
            <person name="Crabtree J."/>
            <person name="Silva J.C."/>
            <person name="Badger J.H."/>
            <person name="Albarraq A."/>
            <person name="Angiuoli S."/>
            <person name="Bussey H."/>
            <person name="Bowyer P."/>
            <person name="Cotty P.J."/>
            <person name="Dyer P.S."/>
            <person name="Egan A."/>
            <person name="Galens K."/>
            <person name="Fraser-Liggett C.M."/>
            <person name="Haas B.J."/>
            <person name="Inman J.M."/>
            <person name="Kent R."/>
            <person name="Lemieux S."/>
            <person name="Malavazi I."/>
            <person name="Orvis J."/>
            <person name="Roemer T."/>
            <person name="Ronning C.M."/>
            <person name="Sundaram J.P."/>
            <person name="Sutton G."/>
            <person name="Turner G."/>
            <person name="Venter J.C."/>
            <person name="White O.R."/>
            <person name="Whitty B.R."/>
            <person name="Youngman P."/>
            <person name="Wolfe K.H."/>
            <person name="Goldman G.H."/>
            <person name="Wortman J.R."/>
            <person name="Jiang B."/>
            <person name="Denning D.W."/>
            <person name="Nierman W.C."/>
        </authorList>
    </citation>
    <scope>NUCLEOTIDE SEQUENCE [LARGE SCALE GENOMIC DNA]</scope>
    <source>
        <strain evidence="5">CBS 144.89 / FGSC A1163 / CEA10</strain>
    </source>
</reference>
<dbReference type="PROSITE" id="PS50172">
    <property type="entry name" value="BRCT"/>
    <property type="match status" value="1"/>
</dbReference>
<sequence length="368" mass="40778">MGKTFKNIHACAIGRFPVNGDKIPQWILAHGGTFSKDVTEDVTHLITTRETFAKNVEAGMAPIIPVCNRDYAVTKVAVGAVQKAKRLETVKIVTYDWLEDSLQSKTRKPKPEGAYLLAKDPNNEKKKQRRAAKVRRRQLKAKDKSSGRYDHIARMLQDGDCSQGPGNDSSTPRPRTRKGKALTAGSKYQANYHVYVDLATGETYSATIYRQLPWNHTREKFQIKVHESNDVPHTYATQAKYSRTGKSTDEILAPPGSDQDAAMAAFTDFFAAKTGKKWENRLDGIPMAPKQDVDGKELPAHAGWFYYETGRSLLSDFLRQGESQSSAMGQGAMQIAVSSNSDDHGPLMPPDSKDGSVDDQAESPPRVF</sequence>
<dbReference type="InterPro" id="IPR008893">
    <property type="entry name" value="WGR_domain"/>
</dbReference>
<feature type="region of interest" description="Disordered" evidence="1">
    <location>
        <begin position="324"/>
        <end position="368"/>
    </location>
</feature>
<feature type="domain" description="BRCT" evidence="2">
    <location>
        <begin position="1"/>
        <end position="105"/>
    </location>
</feature>
<organism evidence="4 5">
    <name type="scientific">Aspergillus fumigatus (strain CBS 144.89 / FGSC A1163 / CEA10)</name>
    <name type="common">Neosartorya fumigata</name>
    <dbReference type="NCBI Taxonomy" id="451804"/>
    <lineage>
        <taxon>Eukaryota</taxon>
        <taxon>Fungi</taxon>
        <taxon>Dikarya</taxon>
        <taxon>Ascomycota</taxon>
        <taxon>Pezizomycotina</taxon>
        <taxon>Eurotiomycetes</taxon>
        <taxon>Eurotiomycetidae</taxon>
        <taxon>Eurotiales</taxon>
        <taxon>Aspergillaceae</taxon>
        <taxon>Aspergillus</taxon>
        <taxon>Aspergillus subgen. Fumigati</taxon>
    </lineage>
</organism>
<feature type="compositionally biased region" description="Basic residues" evidence="1">
    <location>
        <begin position="126"/>
        <end position="139"/>
    </location>
</feature>
<feature type="region of interest" description="Disordered" evidence="1">
    <location>
        <begin position="103"/>
        <end position="182"/>
    </location>
</feature>
<dbReference type="CDD" id="cd07997">
    <property type="entry name" value="WGR_PARP"/>
    <property type="match status" value="1"/>
</dbReference>
<accession>B0XR94</accession>
<feature type="domain" description="WGR" evidence="3">
    <location>
        <begin position="191"/>
        <end position="291"/>
    </location>
</feature>
<evidence type="ECO:0000313" key="5">
    <source>
        <dbReference type="Proteomes" id="UP000001699"/>
    </source>
</evidence>
<evidence type="ECO:0000256" key="1">
    <source>
        <dbReference type="SAM" id="MobiDB-lite"/>
    </source>
</evidence>
<dbReference type="InterPro" id="IPR001357">
    <property type="entry name" value="BRCT_dom"/>
</dbReference>
<feature type="compositionally biased region" description="Polar residues" evidence="1">
    <location>
        <begin position="164"/>
        <end position="173"/>
    </location>
</feature>
<proteinExistence type="predicted"/>
<name>B0XR94_ASPFC</name>
<dbReference type="InterPro" id="IPR036930">
    <property type="entry name" value="WGR_dom_sf"/>
</dbReference>
<feature type="compositionally biased region" description="Basic and acidic residues" evidence="1">
    <location>
        <begin position="341"/>
        <end position="356"/>
    </location>
</feature>